<dbReference type="EC" id="3.2.1.-" evidence="9"/>
<dbReference type="Proteomes" id="UP000515153">
    <property type="component" value="Unplaced"/>
</dbReference>
<keyword evidence="7" id="KW-0106">Calcium</keyword>
<reference evidence="12" key="1">
    <citation type="journal article" date="2019" name="Mol. Biol. Evol.">
        <title>Blast fungal genomes show frequent chromosomal changes, gene gains and losses, and effector gene turnover.</title>
        <authorList>
            <person name="Gomez Luciano L.B."/>
            <person name="Jason Tsai I."/>
            <person name="Chuma I."/>
            <person name="Tosa Y."/>
            <person name="Chen Y.H."/>
            <person name="Li J.Y."/>
            <person name="Li M.Y."/>
            <person name="Jade Lu M.Y."/>
            <person name="Nakayashiki H."/>
            <person name="Li W.H."/>
        </authorList>
    </citation>
    <scope>NUCLEOTIDE SEQUENCE</scope>
    <source>
        <strain evidence="12">NI907</strain>
    </source>
</reference>
<dbReference type="GO" id="GO:0005975">
    <property type="term" value="P:carbohydrate metabolic process"/>
    <property type="evidence" value="ECO:0007669"/>
    <property type="project" value="InterPro"/>
</dbReference>
<evidence type="ECO:0000256" key="4">
    <source>
        <dbReference type="ARBA" id="ARBA00022801"/>
    </source>
</evidence>
<dbReference type="AlphaFoldDB" id="A0A6P8BKJ9"/>
<evidence type="ECO:0000313" key="11">
    <source>
        <dbReference type="Proteomes" id="UP000515153"/>
    </source>
</evidence>
<proteinExistence type="inferred from homology"/>
<dbReference type="GO" id="GO:0036503">
    <property type="term" value="P:ERAD pathway"/>
    <property type="evidence" value="ECO:0007669"/>
    <property type="project" value="UniProtKB-ARBA"/>
</dbReference>
<evidence type="ECO:0000256" key="10">
    <source>
        <dbReference type="SAM" id="MobiDB-lite"/>
    </source>
</evidence>
<feature type="binding site" evidence="7">
    <location>
        <position position="645"/>
    </location>
    <ligand>
        <name>Ca(2+)</name>
        <dbReference type="ChEBI" id="CHEBI:29108"/>
    </ligand>
</feature>
<evidence type="ECO:0000256" key="2">
    <source>
        <dbReference type="ARBA" id="ARBA00004922"/>
    </source>
</evidence>
<dbReference type="PRINTS" id="PR00747">
    <property type="entry name" value="GLYHDRLASE47"/>
</dbReference>
<accession>A0A6P8BKJ9</accession>
<evidence type="ECO:0000256" key="8">
    <source>
        <dbReference type="PIRSR" id="PIRSR601382-3"/>
    </source>
</evidence>
<comment type="similarity">
    <text evidence="3 9">Belongs to the glycosyl hydrolase 47 family.</text>
</comment>
<reference evidence="12" key="3">
    <citation type="submission" date="2025-08" db="UniProtKB">
        <authorList>
            <consortium name="RefSeq"/>
        </authorList>
    </citation>
    <scope>IDENTIFICATION</scope>
    <source>
        <strain evidence="12">NI907</strain>
    </source>
</reference>
<dbReference type="PANTHER" id="PTHR11742:SF49">
    <property type="entry name" value="ALPHA-1,2-MANNOSIDASE"/>
    <property type="match status" value="1"/>
</dbReference>
<evidence type="ECO:0000256" key="1">
    <source>
        <dbReference type="ARBA" id="ARBA00001913"/>
    </source>
</evidence>
<name>A0A6P8BKJ9_PYRGI</name>
<feature type="active site" evidence="6">
    <location>
        <position position="353"/>
    </location>
</feature>
<dbReference type="GO" id="GO:0005509">
    <property type="term" value="F:calcium ion binding"/>
    <property type="evidence" value="ECO:0007669"/>
    <property type="project" value="InterPro"/>
</dbReference>
<evidence type="ECO:0000256" key="7">
    <source>
        <dbReference type="PIRSR" id="PIRSR601382-2"/>
    </source>
</evidence>
<keyword evidence="9" id="KW-0326">Glycosidase</keyword>
<dbReference type="Gene3D" id="1.50.10.10">
    <property type="match status" value="1"/>
</dbReference>
<dbReference type="RefSeq" id="XP_030987646.1">
    <property type="nucleotide sequence ID" value="XM_031122109.1"/>
</dbReference>
<keyword evidence="11" id="KW-1185">Reference proteome</keyword>
<dbReference type="KEGG" id="pgri:PgNI_02039"/>
<keyword evidence="7" id="KW-0479">Metal-binding</keyword>
<feature type="disulfide bond" evidence="8">
    <location>
        <begin position="433"/>
        <end position="462"/>
    </location>
</feature>
<evidence type="ECO:0000256" key="5">
    <source>
        <dbReference type="ARBA" id="ARBA00023157"/>
    </source>
</evidence>
<dbReference type="PANTHER" id="PTHR11742">
    <property type="entry name" value="MANNOSYL-OLIGOSACCHARIDE ALPHA-1,2-MANNOSIDASE-RELATED"/>
    <property type="match status" value="1"/>
</dbReference>
<dbReference type="InterPro" id="IPR012341">
    <property type="entry name" value="6hp_glycosidase-like_sf"/>
</dbReference>
<dbReference type="InterPro" id="IPR001382">
    <property type="entry name" value="Glyco_hydro_47"/>
</dbReference>
<dbReference type="GO" id="GO:0016020">
    <property type="term" value="C:membrane"/>
    <property type="evidence" value="ECO:0007669"/>
    <property type="project" value="InterPro"/>
</dbReference>
<dbReference type="Pfam" id="PF01532">
    <property type="entry name" value="Glyco_hydro_47"/>
    <property type="match status" value="1"/>
</dbReference>
<keyword evidence="4 9" id="KW-0378">Hydrolase</keyword>
<organism evidence="11 12">
    <name type="scientific">Pyricularia grisea</name>
    <name type="common">Crabgrass-specific blast fungus</name>
    <name type="synonym">Magnaporthe grisea</name>
    <dbReference type="NCBI Taxonomy" id="148305"/>
    <lineage>
        <taxon>Eukaryota</taxon>
        <taxon>Fungi</taxon>
        <taxon>Dikarya</taxon>
        <taxon>Ascomycota</taxon>
        <taxon>Pezizomycotina</taxon>
        <taxon>Sordariomycetes</taxon>
        <taxon>Sordariomycetidae</taxon>
        <taxon>Magnaporthales</taxon>
        <taxon>Pyriculariaceae</taxon>
        <taxon>Pyricularia</taxon>
    </lineage>
</organism>
<gene>
    <name evidence="12" type="ORF">PgNI_02039</name>
</gene>
<dbReference type="GeneID" id="41957021"/>
<dbReference type="UniPathway" id="UPA00378"/>
<protein>
    <recommendedName>
        <fullName evidence="9">alpha-1,2-Mannosidase</fullName>
        <ecNumber evidence="9">3.2.1.-</ecNumber>
    </recommendedName>
</protein>
<dbReference type="InterPro" id="IPR036026">
    <property type="entry name" value="Seven-hairpin_glycosidases"/>
</dbReference>
<dbReference type="GO" id="GO:0004571">
    <property type="term" value="F:mannosyl-oligosaccharide 1,2-alpha-mannosidase activity"/>
    <property type="evidence" value="ECO:0007669"/>
    <property type="project" value="InterPro"/>
</dbReference>
<comment type="cofactor">
    <cofactor evidence="1 7">
        <name>Ca(2+)</name>
        <dbReference type="ChEBI" id="CHEBI:29108"/>
    </cofactor>
</comment>
<reference evidence="12" key="2">
    <citation type="submission" date="2019-10" db="EMBL/GenBank/DDBJ databases">
        <authorList>
            <consortium name="NCBI Genome Project"/>
        </authorList>
    </citation>
    <scope>NUCLEOTIDE SEQUENCE</scope>
    <source>
        <strain evidence="12">NI907</strain>
    </source>
</reference>
<evidence type="ECO:0000256" key="9">
    <source>
        <dbReference type="RuleBase" id="RU361193"/>
    </source>
</evidence>
<dbReference type="InterPro" id="IPR050749">
    <property type="entry name" value="Glycosyl_Hydrolase_47"/>
</dbReference>
<dbReference type="SUPFAM" id="SSF48225">
    <property type="entry name" value="Seven-hairpin glycosidases"/>
    <property type="match status" value="1"/>
</dbReference>
<dbReference type="GO" id="GO:0005783">
    <property type="term" value="C:endoplasmic reticulum"/>
    <property type="evidence" value="ECO:0007669"/>
    <property type="project" value="TreeGrafter"/>
</dbReference>
<sequence>MGYHTCSIFKRRPAVFFLLIGIFFLISIHRSRSPFVTETYSHIQTQPDLNDGNFHWANVPLNHPISVQFMTKIPSTAARTIPKIQHVFEKETTEQKKVRLARLEQVRSNFTHAWSGYKKFAWLHDEVLPVTGGERDVFGGWAATLVDSLDSLYIMGLTDDFDEAVQAVIEIDFTKTSLDEINVFETTIRYLGGLLAAYDISGARRGKHATVLLHKAIELGDMLYVAFDTPNHMPILRWKLKVLMDAISAPHGGLNGQSQGVAADGQKRLMSPPNQAAPDGGLLAEIGSLTLEFTRLSQITGNPKYFDAVQRIMDLLEKQQDETRLPGMWPVVIGPSRANFREHTGFSIGGMADSVYEYLPKEYILLSGKLPQYQDMYNKALGAMKRNIFYRPRVKSPYGREAPRMLIPGDIQVEPNEPLLGQEPEPRVQHLGCFAGGMVALAARAFSTPREMDTARQLVEGCMWAYENSPGGIMPEVMHTTRCPRRGGDPTTTTTTTDDDDLSHIPTCAWDEDAWHADVAAHAKLPADDLHKIGGHIAEQHLVPGVVHYDDKRYILRPEAIESVFVLYRTTGDRSLLDRAWAMFETIVRLTKTEIAHAALADCTVKDPKKSNSMESFWLAETLKYFFLLYSEPDVVSLDEYVLNTEAHPLRIAK</sequence>
<feature type="active site" description="Proton donor" evidence="6">
    <location>
        <position position="476"/>
    </location>
</feature>
<evidence type="ECO:0000313" key="12">
    <source>
        <dbReference type="RefSeq" id="XP_030987646.1"/>
    </source>
</evidence>
<keyword evidence="5 8" id="KW-1015">Disulfide bond</keyword>
<comment type="pathway">
    <text evidence="2">Protein modification; protein glycosylation.</text>
</comment>
<feature type="active site" evidence="6">
    <location>
        <position position="559"/>
    </location>
</feature>
<evidence type="ECO:0000256" key="6">
    <source>
        <dbReference type="PIRSR" id="PIRSR601382-1"/>
    </source>
</evidence>
<evidence type="ECO:0000256" key="3">
    <source>
        <dbReference type="ARBA" id="ARBA00007658"/>
    </source>
</evidence>
<feature type="active site" description="Proton donor" evidence="6">
    <location>
        <position position="185"/>
    </location>
</feature>
<feature type="region of interest" description="Disordered" evidence="10">
    <location>
        <begin position="481"/>
        <end position="500"/>
    </location>
</feature>